<gene>
    <name evidence="6" type="ORF">ORV05_02985</name>
</gene>
<reference evidence="6" key="1">
    <citation type="submission" date="2022-11" db="EMBL/GenBank/DDBJ databases">
        <authorList>
            <person name="Mo P."/>
        </authorList>
    </citation>
    <scope>NUCLEOTIDE SEQUENCE</scope>
    <source>
        <strain evidence="6">HUAS 11-8</strain>
    </source>
</reference>
<dbReference type="RefSeq" id="WP_268756918.1">
    <property type="nucleotide sequence ID" value="NZ_CP113836.1"/>
</dbReference>
<dbReference type="PRINTS" id="PR00038">
    <property type="entry name" value="HTHLUXR"/>
</dbReference>
<feature type="region of interest" description="Disordered" evidence="4">
    <location>
        <begin position="240"/>
        <end position="259"/>
    </location>
</feature>
<keyword evidence="1" id="KW-0805">Transcription regulation</keyword>
<evidence type="ECO:0000256" key="3">
    <source>
        <dbReference type="ARBA" id="ARBA00023163"/>
    </source>
</evidence>
<dbReference type="InterPro" id="IPR036388">
    <property type="entry name" value="WH-like_DNA-bd_sf"/>
</dbReference>
<proteinExistence type="predicted"/>
<dbReference type="SUPFAM" id="SSF46894">
    <property type="entry name" value="C-terminal effector domain of the bipartite response regulators"/>
    <property type="match status" value="1"/>
</dbReference>
<dbReference type="CDD" id="cd06170">
    <property type="entry name" value="LuxR_C_like"/>
    <property type="match status" value="1"/>
</dbReference>
<dbReference type="InterPro" id="IPR016032">
    <property type="entry name" value="Sig_transdc_resp-reg_C-effctor"/>
</dbReference>
<evidence type="ECO:0000256" key="1">
    <source>
        <dbReference type="ARBA" id="ARBA00023015"/>
    </source>
</evidence>
<dbReference type="PROSITE" id="PS50043">
    <property type="entry name" value="HTH_LUXR_2"/>
    <property type="match status" value="1"/>
</dbReference>
<sequence length="259" mass="28921">MYLPLSTVARAVSVVDVLGELTTPGEFPVVLPALHRLIPGDTVVWSTIGLDRTDVRYRDFPPRALDEARCEVFASLLHEHPLITHFRRTGDPRALRISDFVSTAEFHRLALYREFFRAIGVERQLAVTIAPPEGVLSVVAFNRAGGDFTDVERDLLTLLREPMAAALRRARRREHASLVLAGPLHELTGRERQVIELVALGRTNAGIARALQVSPRTVAKHLEHIYHKLRVTNRVAAAGRMLARPPSPERLTEPVRTPD</sequence>
<dbReference type="Gene3D" id="1.10.10.10">
    <property type="entry name" value="Winged helix-like DNA-binding domain superfamily/Winged helix DNA-binding domain"/>
    <property type="match status" value="1"/>
</dbReference>
<dbReference type="Pfam" id="PF00196">
    <property type="entry name" value="GerE"/>
    <property type="match status" value="1"/>
</dbReference>
<feature type="compositionally biased region" description="Basic and acidic residues" evidence="4">
    <location>
        <begin position="250"/>
        <end position="259"/>
    </location>
</feature>
<organism evidence="6 7">
    <name type="scientific">Amycolatopsis cynarae</name>
    <dbReference type="NCBI Taxonomy" id="2995223"/>
    <lineage>
        <taxon>Bacteria</taxon>
        <taxon>Bacillati</taxon>
        <taxon>Actinomycetota</taxon>
        <taxon>Actinomycetes</taxon>
        <taxon>Pseudonocardiales</taxon>
        <taxon>Pseudonocardiaceae</taxon>
        <taxon>Amycolatopsis</taxon>
    </lineage>
</organism>
<dbReference type="PANTHER" id="PTHR44688:SF16">
    <property type="entry name" value="DNA-BINDING TRANSCRIPTIONAL ACTIVATOR DEVR_DOSR"/>
    <property type="match status" value="1"/>
</dbReference>
<protein>
    <submittedName>
        <fullName evidence="6">Helix-turn-helix transcriptional regulator</fullName>
    </submittedName>
</protein>
<evidence type="ECO:0000259" key="5">
    <source>
        <dbReference type="PROSITE" id="PS50043"/>
    </source>
</evidence>
<dbReference type="InterPro" id="IPR000792">
    <property type="entry name" value="Tscrpt_reg_LuxR_C"/>
</dbReference>
<keyword evidence="7" id="KW-1185">Reference proteome</keyword>
<dbReference type="SMART" id="SM00421">
    <property type="entry name" value="HTH_LUXR"/>
    <property type="match status" value="1"/>
</dbReference>
<dbReference type="PROSITE" id="PS00622">
    <property type="entry name" value="HTH_LUXR_1"/>
    <property type="match status" value="1"/>
</dbReference>
<evidence type="ECO:0000256" key="4">
    <source>
        <dbReference type="SAM" id="MobiDB-lite"/>
    </source>
</evidence>
<dbReference type="Proteomes" id="UP001163203">
    <property type="component" value="Chromosome"/>
</dbReference>
<dbReference type="PANTHER" id="PTHR44688">
    <property type="entry name" value="DNA-BINDING TRANSCRIPTIONAL ACTIVATOR DEVR_DOSR"/>
    <property type="match status" value="1"/>
</dbReference>
<dbReference type="EMBL" id="CP113836">
    <property type="protein sequence ID" value="WAL66794.1"/>
    <property type="molecule type" value="Genomic_DNA"/>
</dbReference>
<evidence type="ECO:0000313" key="6">
    <source>
        <dbReference type="EMBL" id="WAL66794.1"/>
    </source>
</evidence>
<feature type="domain" description="HTH luxR-type" evidence="5">
    <location>
        <begin position="180"/>
        <end position="245"/>
    </location>
</feature>
<keyword evidence="3" id="KW-0804">Transcription</keyword>
<name>A0ABY7B4D0_9PSEU</name>
<accession>A0ABY7B4D0</accession>
<keyword evidence="2" id="KW-0238">DNA-binding</keyword>
<evidence type="ECO:0000313" key="7">
    <source>
        <dbReference type="Proteomes" id="UP001163203"/>
    </source>
</evidence>
<evidence type="ECO:0000256" key="2">
    <source>
        <dbReference type="ARBA" id="ARBA00023125"/>
    </source>
</evidence>